<dbReference type="RefSeq" id="XP_026619058.1">
    <property type="nucleotide sequence ID" value="XM_026763192.1"/>
</dbReference>
<dbReference type="Proteomes" id="UP000215305">
    <property type="component" value="Unassembled WGS sequence"/>
</dbReference>
<dbReference type="GeneID" id="38131547"/>
<dbReference type="AlphaFoldDB" id="A0A397I590"/>
<keyword evidence="3" id="KW-1185">Reference proteome</keyword>
<sequence>MKLAILVALSTIACATSQSYFVGYDPLKPGPVDPNPFKGLSYGDQFTVARRAQVAPTLYRPKKNPNVLALAPKPPGMALGSVRKATTVDTFEPTRISFACVTDQRGKAVPVNCTVVFEGTQNNHLGIPKIQTAQYTSTPRLQRVDFDGFTNLRALDFTLTEAGKGGMLSQDVTLILDNFGYSVNTN</sequence>
<evidence type="ECO:0000313" key="3">
    <source>
        <dbReference type="Proteomes" id="UP000215305"/>
    </source>
</evidence>
<protein>
    <recommendedName>
        <fullName evidence="4">Ubiquitin 3 binding protein But2 C-terminal domain-containing protein</fullName>
    </recommendedName>
</protein>
<proteinExistence type="predicted"/>
<dbReference type="OrthoDB" id="4482926at2759"/>
<name>A0A397I590_ASPTH</name>
<dbReference type="VEuPathDB" id="FungiDB:CDV56_109573"/>
<organism evidence="2 3">
    <name type="scientific">Aspergillus thermomutatus</name>
    <name type="common">Neosartorya pseudofischeri</name>
    <dbReference type="NCBI Taxonomy" id="41047"/>
    <lineage>
        <taxon>Eukaryota</taxon>
        <taxon>Fungi</taxon>
        <taxon>Dikarya</taxon>
        <taxon>Ascomycota</taxon>
        <taxon>Pezizomycotina</taxon>
        <taxon>Eurotiomycetes</taxon>
        <taxon>Eurotiomycetidae</taxon>
        <taxon>Eurotiales</taxon>
        <taxon>Aspergillaceae</taxon>
        <taxon>Aspergillus</taxon>
        <taxon>Aspergillus subgen. Fumigati</taxon>
    </lineage>
</organism>
<gene>
    <name evidence="2" type="ORF">CDV56_109573</name>
</gene>
<comment type="caution">
    <text evidence="2">The sequence shown here is derived from an EMBL/GenBank/DDBJ whole genome shotgun (WGS) entry which is preliminary data.</text>
</comment>
<accession>A0A397I590</accession>
<feature type="chain" id="PRO_5017406431" description="Ubiquitin 3 binding protein But2 C-terminal domain-containing protein" evidence="1">
    <location>
        <begin position="18"/>
        <end position="186"/>
    </location>
</feature>
<feature type="signal peptide" evidence="1">
    <location>
        <begin position="1"/>
        <end position="17"/>
    </location>
</feature>
<reference evidence="2" key="1">
    <citation type="submission" date="2018-08" db="EMBL/GenBank/DDBJ databases">
        <title>Draft genome sequence of azole-resistant Aspergillus thermomutatus (Neosartorya pseudofischeri) strain HMR AF 39, isolated from a human nasal aspirate.</title>
        <authorList>
            <person name="Parent-Michaud M."/>
            <person name="Dufresne P.J."/>
            <person name="Fournier E."/>
            <person name="Martineau C."/>
            <person name="Moreira S."/>
            <person name="Perkins V."/>
            <person name="De Repentigny L."/>
            <person name="Dufresne S.F."/>
        </authorList>
    </citation>
    <scope>NUCLEOTIDE SEQUENCE [LARGE SCALE GENOMIC DNA]</scope>
    <source>
        <strain evidence="2">HMR AF 39</strain>
    </source>
</reference>
<evidence type="ECO:0000256" key="1">
    <source>
        <dbReference type="SAM" id="SignalP"/>
    </source>
</evidence>
<evidence type="ECO:0000313" key="2">
    <source>
        <dbReference type="EMBL" id="RHZ68524.1"/>
    </source>
</evidence>
<dbReference type="EMBL" id="NKHU02000001">
    <property type="protein sequence ID" value="RHZ68524.1"/>
    <property type="molecule type" value="Genomic_DNA"/>
</dbReference>
<keyword evidence="1" id="KW-0732">Signal</keyword>
<evidence type="ECO:0008006" key="4">
    <source>
        <dbReference type="Google" id="ProtNLM"/>
    </source>
</evidence>